<dbReference type="Gene3D" id="3.20.20.140">
    <property type="entry name" value="Metal-dependent hydrolases"/>
    <property type="match status" value="1"/>
</dbReference>
<name>A0ABY5I513_9FIRM</name>
<accession>A0ABY5I513</accession>
<organism evidence="3 4">
    <name type="scientific">Allocoprobacillus halotolerans</name>
    <dbReference type="NCBI Taxonomy" id="2944914"/>
    <lineage>
        <taxon>Bacteria</taxon>
        <taxon>Bacillati</taxon>
        <taxon>Bacillota</taxon>
        <taxon>Erysipelotrichia</taxon>
        <taxon>Erysipelotrichales</taxon>
        <taxon>Erysipelotrichaceae</taxon>
        <taxon>Allocoprobacillus</taxon>
    </lineage>
</organism>
<evidence type="ECO:0000313" key="3">
    <source>
        <dbReference type="EMBL" id="UTY39032.1"/>
    </source>
</evidence>
<keyword evidence="1" id="KW-0378">Hydrolase</keyword>
<gene>
    <name evidence="3" type="ORF">NMU03_15860</name>
</gene>
<feature type="domain" description="Amidohydrolase-related" evidence="2">
    <location>
        <begin position="51"/>
        <end position="333"/>
    </location>
</feature>
<dbReference type="InterPro" id="IPR011059">
    <property type="entry name" value="Metal-dep_hydrolase_composite"/>
</dbReference>
<dbReference type="Pfam" id="PF01979">
    <property type="entry name" value="Amidohydro_1"/>
    <property type="match status" value="1"/>
</dbReference>
<dbReference type="InterPro" id="IPR006680">
    <property type="entry name" value="Amidohydro-rel"/>
</dbReference>
<keyword evidence="4" id="KW-1185">Reference proteome</keyword>
<dbReference type="SUPFAM" id="SSF51556">
    <property type="entry name" value="Metallo-dependent hydrolases"/>
    <property type="match status" value="1"/>
</dbReference>
<dbReference type="EMBL" id="CP101620">
    <property type="protein sequence ID" value="UTY39032.1"/>
    <property type="molecule type" value="Genomic_DNA"/>
</dbReference>
<evidence type="ECO:0000313" key="4">
    <source>
        <dbReference type="Proteomes" id="UP001060112"/>
    </source>
</evidence>
<protein>
    <submittedName>
        <fullName evidence="3">Amidohydrolase family protein</fullName>
    </submittedName>
</protein>
<dbReference type="Gene3D" id="2.30.40.10">
    <property type="entry name" value="Urease, subunit C, domain 1"/>
    <property type="match status" value="1"/>
</dbReference>
<sequence length="453" mass="51474">MNQLIKNVQLYNTFTQSFEKKNIYIRDDKFYYICDDEPLDVENVIDGQEKYMIPGLIDIHMHIESSMTIPSEFSKAVLPHGVTTVVADPHEIANVFGVRGIETIVSNETTLDIFYGIPSSVPSTNEQLETTGGKIGEEDVQQLLKNPRILCLGEVMNFKDLIGGEDTLINRIIRACHEQKWQMPIEGHCPRISGLDLARYIYQGVDADHTQQTPASIVEKIKNGMFLEIQRKSMTAENIQTLVDNQFYEYFALVTDDVMADQLQNGHLNLLVKLAYDLGMPIEKAIYCATYTPARRMHMIDRGCIAPGKIADFILLDDLYEFSIDRVYKRGQCVYDQSKTIEIQETEPQFPQDFYHSLHAKKASASDFMIASCQKEVLCHVMEVQPHSTFTKHLKMTLPVKDGYVDYASAGLSLLTVFERYGKNGHVTHALVKNTLQKKELLQRVGLMIITIS</sequence>
<dbReference type="PANTHER" id="PTHR11113:SF2">
    <property type="entry name" value="ADENINE DEAMINASE"/>
    <property type="match status" value="1"/>
</dbReference>
<reference evidence="3" key="1">
    <citation type="submission" date="2022-07" db="EMBL/GenBank/DDBJ databases">
        <title>Faecal culturing of patients with breast cancer.</title>
        <authorList>
            <person name="Teng N.M.Y."/>
            <person name="Kiu R."/>
            <person name="Evans R."/>
            <person name="Baker D.J."/>
            <person name="Zenner C."/>
            <person name="Robinson S.D."/>
            <person name="Hall L.J."/>
        </authorList>
    </citation>
    <scope>NUCLEOTIDE SEQUENCE</scope>
    <source>
        <strain evidence="3">LH1062</strain>
    </source>
</reference>
<dbReference type="PANTHER" id="PTHR11113">
    <property type="entry name" value="N-ACETYLGLUCOSAMINE-6-PHOSPHATE DEACETYLASE"/>
    <property type="match status" value="1"/>
</dbReference>
<dbReference type="Proteomes" id="UP001060112">
    <property type="component" value="Chromosome"/>
</dbReference>
<evidence type="ECO:0000259" key="2">
    <source>
        <dbReference type="Pfam" id="PF01979"/>
    </source>
</evidence>
<dbReference type="InterPro" id="IPR032466">
    <property type="entry name" value="Metal_Hydrolase"/>
</dbReference>
<dbReference type="SUPFAM" id="SSF51338">
    <property type="entry name" value="Composite domain of metallo-dependent hydrolases"/>
    <property type="match status" value="1"/>
</dbReference>
<proteinExistence type="predicted"/>
<dbReference type="RefSeq" id="WP_290139851.1">
    <property type="nucleotide sequence ID" value="NZ_CP101620.1"/>
</dbReference>
<evidence type="ECO:0000256" key="1">
    <source>
        <dbReference type="ARBA" id="ARBA00022801"/>
    </source>
</evidence>